<dbReference type="HOGENOM" id="CLU_574654_0_0_5"/>
<sequence>MGLSANQTKLKAAANGSYVQSVELEANAEKCLNQALTQAFAFGYTFVLDQSELFKLIQDMGAKPSRSDTSWWTDVVKACFGTTSATRKNAYDFPSVAAISKYQTILAYAHYKQWNEAALDEELSSRSATDIYREAGQCQEFVQAQGRSKSRSMDKGLLKRLDDACTHTFDGNTITLSEADLEDLLVANDDGLGAVLIRRENGRIKLWRAPLDATYIRKAINEYATIEKARKPLTEALRMRSLLPKGVQRHMRFEHEGDATMVTLFGALEGTSAIRFTTSKLDVPHAATFDEKGIDRLLGLSIGVGDERFTWEVQEGVVKIYAKDQEVMPDPEAVYKVLQEEGVDWSSPDGTERVDCWIVETVPYPPTAPKFNCEGKVEIDENVTQKLMAEGEWKGKSTTISSSNGSLHAKSSKSQLNVPIDGLPNHEPVKLLRGQVGRAIKQLEGVSTLGISEGGVIISGTHKDFSVTITIPALS</sequence>
<dbReference type="KEGG" id="mag:amb3682"/>
<dbReference type="STRING" id="342108.amb3682"/>
<accession>Q2W0Y9</accession>
<dbReference type="AlphaFoldDB" id="Q2W0Y9"/>
<evidence type="ECO:0000256" key="1">
    <source>
        <dbReference type="SAM" id="MobiDB-lite"/>
    </source>
</evidence>
<evidence type="ECO:0000313" key="2">
    <source>
        <dbReference type="EMBL" id="BAE52486.1"/>
    </source>
</evidence>
<proteinExistence type="predicted"/>
<keyword evidence="3" id="KW-1185">Reference proteome</keyword>
<protein>
    <submittedName>
        <fullName evidence="2">Uncharacterized protein</fullName>
    </submittedName>
</protein>
<name>Q2W0Y9_PARM1</name>
<dbReference type="OrthoDB" id="9817186at2"/>
<reference evidence="2 3" key="1">
    <citation type="journal article" date="2005" name="DNA Res.">
        <title>Complete genome sequence of the facultative anaerobic magnetotactic bacterium Magnetospirillum sp. strain AMB-1.</title>
        <authorList>
            <person name="Matsunaga T."/>
            <person name="Okamura Y."/>
            <person name="Fukuda Y."/>
            <person name="Wahyudi A.T."/>
            <person name="Murase Y."/>
            <person name="Takeyama H."/>
        </authorList>
    </citation>
    <scope>NUCLEOTIDE SEQUENCE [LARGE SCALE GENOMIC DNA]</scope>
    <source>
        <strain evidence="3">ATCC 700264 / AMB-1</strain>
    </source>
</reference>
<dbReference type="EMBL" id="AP007255">
    <property type="protein sequence ID" value="BAE52486.1"/>
    <property type="molecule type" value="Genomic_DNA"/>
</dbReference>
<evidence type="ECO:0000313" key="3">
    <source>
        <dbReference type="Proteomes" id="UP000007058"/>
    </source>
</evidence>
<dbReference type="RefSeq" id="WP_011386038.1">
    <property type="nucleotide sequence ID" value="NC_007626.1"/>
</dbReference>
<organism evidence="2 3">
    <name type="scientific">Paramagnetospirillum magneticum (strain ATCC 700264 / AMB-1)</name>
    <name type="common">Magnetospirillum magneticum</name>
    <dbReference type="NCBI Taxonomy" id="342108"/>
    <lineage>
        <taxon>Bacteria</taxon>
        <taxon>Pseudomonadati</taxon>
        <taxon>Pseudomonadota</taxon>
        <taxon>Alphaproteobacteria</taxon>
        <taxon>Rhodospirillales</taxon>
        <taxon>Magnetospirillaceae</taxon>
        <taxon>Paramagnetospirillum</taxon>
    </lineage>
</organism>
<feature type="compositionally biased region" description="Polar residues" evidence="1">
    <location>
        <begin position="396"/>
        <end position="406"/>
    </location>
</feature>
<dbReference type="Proteomes" id="UP000007058">
    <property type="component" value="Chromosome"/>
</dbReference>
<gene>
    <name evidence="2" type="ordered locus">amb3682</name>
</gene>
<feature type="region of interest" description="Disordered" evidence="1">
    <location>
        <begin position="394"/>
        <end position="416"/>
    </location>
</feature>